<name>A0A8T2L1N4_ASTMX</name>
<organism evidence="15 16">
    <name type="scientific">Astyanax mexicanus</name>
    <name type="common">Blind cave fish</name>
    <name type="synonym">Astyanax fasciatus mexicanus</name>
    <dbReference type="NCBI Taxonomy" id="7994"/>
    <lineage>
        <taxon>Eukaryota</taxon>
        <taxon>Metazoa</taxon>
        <taxon>Chordata</taxon>
        <taxon>Craniata</taxon>
        <taxon>Vertebrata</taxon>
        <taxon>Euteleostomi</taxon>
        <taxon>Actinopterygii</taxon>
        <taxon>Neopterygii</taxon>
        <taxon>Teleostei</taxon>
        <taxon>Ostariophysi</taxon>
        <taxon>Characiformes</taxon>
        <taxon>Characoidei</taxon>
        <taxon>Acestrorhamphidae</taxon>
        <taxon>Acestrorhamphinae</taxon>
        <taxon>Astyanax</taxon>
    </lineage>
</organism>
<feature type="transmembrane region" description="Helical" evidence="13">
    <location>
        <begin position="136"/>
        <end position="154"/>
    </location>
</feature>
<dbReference type="Pfam" id="PF00001">
    <property type="entry name" value="7tm_1"/>
    <property type="match status" value="1"/>
</dbReference>
<keyword evidence="5 13" id="KW-1133">Transmembrane helix</keyword>
<keyword evidence="9 12" id="KW-0675">Receptor</keyword>
<dbReference type="GO" id="GO:0000082">
    <property type="term" value="P:G1/S transition of mitotic cell cycle"/>
    <property type="evidence" value="ECO:0007669"/>
    <property type="project" value="TreeGrafter"/>
</dbReference>
<dbReference type="InterPro" id="IPR017452">
    <property type="entry name" value="GPCR_Rhodpsn_7TM"/>
</dbReference>
<reference evidence="15 16" key="1">
    <citation type="submission" date="2021-07" db="EMBL/GenBank/DDBJ databases">
        <authorList>
            <person name="Imarazene B."/>
            <person name="Zahm M."/>
            <person name="Klopp C."/>
            <person name="Cabau C."/>
            <person name="Beille S."/>
            <person name="Jouanno E."/>
            <person name="Castinel A."/>
            <person name="Lluch J."/>
            <person name="Gil L."/>
            <person name="Kuchtly C."/>
            <person name="Lopez Roques C."/>
            <person name="Donnadieu C."/>
            <person name="Parrinello H."/>
            <person name="Journot L."/>
            <person name="Du K."/>
            <person name="Schartl M."/>
            <person name="Retaux S."/>
            <person name="Guiguen Y."/>
        </authorList>
    </citation>
    <scope>NUCLEOTIDE SEQUENCE [LARGE SCALE GENOMIC DNA]</scope>
    <source>
        <strain evidence="15">Pach_M1</strain>
        <tissue evidence="15">Testis</tissue>
    </source>
</reference>
<evidence type="ECO:0000256" key="11">
    <source>
        <dbReference type="ARBA" id="ARBA00023224"/>
    </source>
</evidence>
<dbReference type="PRINTS" id="PR00237">
    <property type="entry name" value="GPCRRHODOPSN"/>
</dbReference>
<comment type="caution">
    <text evidence="15">The sequence shown here is derived from an EMBL/GenBank/DDBJ whole genome shotgun (WGS) entry which is preliminary data.</text>
</comment>
<feature type="transmembrane region" description="Helical" evidence="13">
    <location>
        <begin position="97"/>
        <end position="115"/>
    </location>
</feature>
<dbReference type="PANTHER" id="PTHR24234">
    <property type="entry name" value="LYSOPHOSPHATIDIC ACID RECEPTOR 5/SPHINGOSYLPHOSPHORYLCHOLINE RECEPTOR"/>
    <property type="match status" value="1"/>
</dbReference>
<dbReference type="Gene3D" id="1.20.1070.10">
    <property type="entry name" value="Rhodopsin 7-helix transmembrane proteins"/>
    <property type="match status" value="1"/>
</dbReference>
<feature type="transmembrane region" description="Helical" evidence="13">
    <location>
        <begin position="54"/>
        <end position="77"/>
    </location>
</feature>
<accession>A0A8T2L1N4</accession>
<dbReference type="PROSITE" id="PS00237">
    <property type="entry name" value="G_PROTEIN_RECEP_F1_1"/>
    <property type="match status" value="1"/>
</dbReference>
<dbReference type="GO" id="GO:0005886">
    <property type="term" value="C:plasma membrane"/>
    <property type="evidence" value="ECO:0007669"/>
    <property type="project" value="UniProtKB-SubCell"/>
</dbReference>
<keyword evidence="4 12" id="KW-0812">Transmembrane</keyword>
<dbReference type="FunFam" id="1.20.1070.10:FF:000065">
    <property type="entry name" value="G-protein coupled receptor 4"/>
    <property type="match status" value="1"/>
</dbReference>
<evidence type="ECO:0000256" key="7">
    <source>
        <dbReference type="ARBA" id="ARBA00023136"/>
    </source>
</evidence>
<keyword evidence="3" id="KW-1003">Cell membrane</keyword>
<evidence type="ECO:0000313" key="16">
    <source>
        <dbReference type="Proteomes" id="UP000752171"/>
    </source>
</evidence>
<sequence length="312" mass="35959">MNQTDNVTLCVDIKMNPVSDVLMAICIMVLVLGITFHSLTAWPIVQQICSKNILAVYLFGLSVSDMLYILTMPSWIYYYHNDHKWTLDRDICKLTGFFYYSNMYISIYLLCCISIDRCLMVTFPLRVKAFRHYRNAWLICGLIYVLVMSIHSVILKLDTSPAQPQQQPQQQHCYETYPMTVPVALLNFLRVSAGFLLPLLILTVCYCQILCKVQKSVSVDEHSKRKIKLLSVGVIAIFSICFTPYHILLLARSVAFMRMESKDYCNFEQKLHLSFSSTLALSSLNSVMDPLLYVLVSNGIREDMKRCCWRNS</sequence>
<dbReference type="AlphaFoldDB" id="A0A8T2L1N4"/>
<keyword evidence="7 13" id="KW-0472">Membrane</keyword>
<protein>
    <submittedName>
        <fullName evidence="15">G-protein coupled receptor 4-like</fullName>
    </submittedName>
</protein>
<proteinExistence type="inferred from homology"/>
<evidence type="ECO:0000259" key="14">
    <source>
        <dbReference type="PROSITE" id="PS50262"/>
    </source>
</evidence>
<evidence type="ECO:0000256" key="12">
    <source>
        <dbReference type="RuleBase" id="RU000688"/>
    </source>
</evidence>
<dbReference type="EMBL" id="JAICCE010000018">
    <property type="protein sequence ID" value="KAG9264827.1"/>
    <property type="molecule type" value="Genomic_DNA"/>
</dbReference>
<dbReference type="PROSITE" id="PS50262">
    <property type="entry name" value="G_PROTEIN_RECEP_F1_2"/>
    <property type="match status" value="1"/>
</dbReference>
<evidence type="ECO:0000256" key="1">
    <source>
        <dbReference type="ARBA" id="ARBA00004651"/>
    </source>
</evidence>
<feature type="transmembrane region" description="Helical" evidence="13">
    <location>
        <begin position="229"/>
        <end position="251"/>
    </location>
</feature>
<evidence type="ECO:0000256" key="8">
    <source>
        <dbReference type="ARBA" id="ARBA00023157"/>
    </source>
</evidence>
<evidence type="ECO:0000256" key="13">
    <source>
        <dbReference type="SAM" id="Phobius"/>
    </source>
</evidence>
<evidence type="ECO:0000256" key="5">
    <source>
        <dbReference type="ARBA" id="ARBA00022989"/>
    </source>
</evidence>
<dbReference type="GO" id="GO:0004930">
    <property type="term" value="F:G protein-coupled receptor activity"/>
    <property type="evidence" value="ECO:0007669"/>
    <property type="project" value="UniProtKB-KW"/>
</dbReference>
<dbReference type="OrthoDB" id="8742459at2759"/>
<dbReference type="PRINTS" id="PR01157">
    <property type="entry name" value="P2YPURNOCPTR"/>
</dbReference>
<evidence type="ECO:0000256" key="4">
    <source>
        <dbReference type="ARBA" id="ARBA00022692"/>
    </source>
</evidence>
<feature type="domain" description="G-protein coupled receptors family 1 profile" evidence="14">
    <location>
        <begin position="27"/>
        <end position="293"/>
    </location>
</feature>
<feature type="transmembrane region" description="Helical" evidence="13">
    <location>
        <begin position="21"/>
        <end position="42"/>
    </location>
</feature>
<dbReference type="GO" id="GO:0010972">
    <property type="term" value="P:negative regulation of G2/M transition of mitotic cell cycle"/>
    <property type="evidence" value="ECO:0007669"/>
    <property type="project" value="TreeGrafter"/>
</dbReference>
<keyword evidence="6 12" id="KW-0297">G-protein coupled receptor</keyword>
<dbReference type="SUPFAM" id="SSF81321">
    <property type="entry name" value="Family A G protein-coupled receptor-like"/>
    <property type="match status" value="1"/>
</dbReference>
<evidence type="ECO:0000256" key="2">
    <source>
        <dbReference type="ARBA" id="ARBA00010663"/>
    </source>
</evidence>
<comment type="similarity">
    <text evidence="2 12">Belongs to the G-protein coupled receptor 1 family.</text>
</comment>
<dbReference type="PANTHER" id="PTHR24234:SF7">
    <property type="entry name" value="G-PROTEIN COUPLED RECEPTOR 132-RELATED"/>
    <property type="match status" value="1"/>
</dbReference>
<comment type="subcellular location">
    <subcellularLocation>
        <location evidence="1">Cell membrane</location>
        <topology evidence="1">Multi-pass membrane protein</topology>
    </subcellularLocation>
</comment>
<evidence type="ECO:0000256" key="10">
    <source>
        <dbReference type="ARBA" id="ARBA00023180"/>
    </source>
</evidence>
<evidence type="ECO:0000256" key="6">
    <source>
        <dbReference type="ARBA" id="ARBA00023040"/>
    </source>
</evidence>
<keyword evidence="11 12" id="KW-0807">Transducer</keyword>
<keyword evidence="10" id="KW-0325">Glycoprotein</keyword>
<gene>
    <name evidence="15" type="primary">GPR4</name>
    <name evidence="15" type="ORF">AMEX_G21158</name>
</gene>
<evidence type="ECO:0000256" key="9">
    <source>
        <dbReference type="ARBA" id="ARBA00023170"/>
    </source>
</evidence>
<keyword evidence="8" id="KW-1015">Disulfide bond</keyword>
<feature type="transmembrane region" description="Helical" evidence="13">
    <location>
        <begin position="188"/>
        <end position="209"/>
    </location>
</feature>
<dbReference type="InterPro" id="IPR000276">
    <property type="entry name" value="GPCR_Rhodpsn"/>
</dbReference>
<evidence type="ECO:0000256" key="3">
    <source>
        <dbReference type="ARBA" id="ARBA00022475"/>
    </source>
</evidence>
<evidence type="ECO:0000313" key="15">
    <source>
        <dbReference type="EMBL" id="KAG9264827.1"/>
    </source>
</evidence>
<dbReference type="Proteomes" id="UP000752171">
    <property type="component" value="Unassembled WGS sequence"/>
</dbReference>